<dbReference type="RefSeq" id="WP_188899745.1">
    <property type="nucleotide sequence ID" value="NZ_BMKS01000004.1"/>
</dbReference>
<feature type="domain" description="Putative tail fiber protein gp53-like C-terminal" evidence="1">
    <location>
        <begin position="98"/>
        <end position="181"/>
    </location>
</feature>
<protein>
    <recommendedName>
        <fullName evidence="1">Putative tail fiber protein gp53-like C-terminal domain-containing protein</fullName>
    </recommendedName>
</protein>
<evidence type="ECO:0000313" key="2">
    <source>
        <dbReference type="EMBL" id="GGG31107.1"/>
    </source>
</evidence>
<keyword evidence="3" id="KW-1185">Reference proteome</keyword>
<dbReference type="Proteomes" id="UP000597507">
    <property type="component" value="Unassembled WGS sequence"/>
</dbReference>
<dbReference type="Pfam" id="PF21882">
    <property type="entry name" value="Gp53-like_C"/>
    <property type="match status" value="1"/>
</dbReference>
<comment type="caution">
    <text evidence="2">The sequence shown here is derived from an EMBL/GenBank/DDBJ whole genome shotgun (WGS) entry which is preliminary data.</text>
</comment>
<organism evidence="2 3">
    <name type="scientific">Caldovatus sediminis</name>
    <dbReference type="NCBI Taxonomy" id="2041189"/>
    <lineage>
        <taxon>Bacteria</taxon>
        <taxon>Pseudomonadati</taxon>
        <taxon>Pseudomonadota</taxon>
        <taxon>Alphaproteobacteria</taxon>
        <taxon>Acetobacterales</taxon>
        <taxon>Roseomonadaceae</taxon>
        <taxon>Caldovatus</taxon>
    </lineage>
</organism>
<accession>A0A8J3EAV6</accession>
<dbReference type="AlphaFoldDB" id="A0A8J3EAV6"/>
<gene>
    <name evidence="2" type="ORF">GCM10010964_18810</name>
</gene>
<dbReference type="InterPro" id="IPR054075">
    <property type="entry name" value="Gp53-like_C"/>
</dbReference>
<evidence type="ECO:0000313" key="3">
    <source>
        <dbReference type="Proteomes" id="UP000597507"/>
    </source>
</evidence>
<reference evidence="2 3" key="1">
    <citation type="journal article" date="2014" name="Int. J. Syst. Evol. Microbiol.">
        <title>Complete genome sequence of Corynebacterium casei LMG S-19264T (=DSM 44701T), isolated from a smear-ripened cheese.</title>
        <authorList>
            <consortium name="US DOE Joint Genome Institute (JGI-PGF)"/>
            <person name="Walter F."/>
            <person name="Albersmeier A."/>
            <person name="Kalinowski J."/>
            <person name="Ruckert C."/>
        </authorList>
    </citation>
    <scope>NUCLEOTIDE SEQUENCE [LARGE SCALE GENOMIC DNA]</scope>
    <source>
        <strain evidence="2 3">CGMCC 1.16330</strain>
    </source>
</reference>
<evidence type="ECO:0000259" key="1">
    <source>
        <dbReference type="Pfam" id="PF21882"/>
    </source>
</evidence>
<dbReference type="Gene3D" id="2.60.40.3940">
    <property type="match status" value="1"/>
</dbReference>
<proteinExistence type="predicted"/>
<dbReference type="EMBL" id="BMKS01000004">
    <property type="protein sequence ID" value="GGG31107.1"/>
    <property type="molecule type" value="Genomic_DNA"/>
</dbReference>
<sequence length="187" mass="19000">MDRINGANTVDIGGGRRGFRDRNLLAGLSGTQVTAAFLNGLQEEVLGVIEGAGLTPNEANWGQLLAAIQGLVAAGAASAVAAALNTPQLLTAAGYKVFPGGLILQWASTAVPDWGAGTGEAAGTLAWPIVFPAACLAAFVSLQDDAASEGKSVARVTTKTASGITWRLQEWADSINPTTLWALGIGV</sequence>
<name>A0A8J3EAV6_9PROT</name>